<keyword evidence="6 7" id="KW-0472">Membrane</keyword>
<evidence type="ECO:0000256" key="7">
    <source>
        <dbReference type="RuleBase" id="RU363032"/>
    </source>
</evidence>
<comment type="subcellular location">
    <subcellularLocation>
        <location evidence="1 7">Cell membrane</location>
        <topology evidence="1 7">Multi-pass membrane protein</topology>
    </subcellularLocation>
</comment>
<evidence type="ECO:0000256" key="4">
    <source>
        <dbReference type="ARBA" id="ARBA00022692"/>
    </source>
</evidence>
<dbReference type="GO" id="GO:0055085">
    <property type="term" value="P:transmembrane transport"/>
    <property type="evidence" value="ECO:0007669"/>
    <property type="project" value="InterPro"/>
</dbReference>
<evidence type="ECO:0000256" key="5">
    <source>
        <dbReference type="ARBA" id="ARBA00022989"/>
    </source>
</evidence>
<dbReference type="EMBL" id="WHJE01000014">
    <property type="protein sequence ID" value="KAE8765198.1"/>
    <property type="molecule type" value="Genomic_DNA"/>
</dbReference>
<dbReference type="OrthoDB" id="3614395at2"/>
<feature type="region of interest" description="Disordered" evidence="8">
    <location>
        <begin position="1"/>
        <end position="34"/>
    </location>
</feature>
<dbReference type="InterPro" id="IPR000515">
    <property type="entry name" value="MetI-like"/>
</dbReference>
<keyword evidence="5 7" id="KW-1133">Transmembrane helix</keyword>
<evidence type="ECO:0000256" key="8">
    <source>
        <dbReference type="SAM" id="MobiDB-lite"/>
    </source>
</evidence>
<feature type="transmembrane region" description="Helical" evidence="7">
    <location>
        <begin position="239"/>
        <end position="260"/>
    </location>
</feature>
<protein>
    <submittedName>
        <fullName evidence="10">ABC transporter permease subunit</fullName>
    </submittedName>
</protein>
<dbReference type="PANTHER" id="PTHR30193">
    <property type="entry name" value="ABC TRANSPORTER PERMEASE PROTEIN"/>
    <property type="match status" value="1"/>
</dbReference>
<evidence type="ECO:0000259" key="9">
    <source>
        <dbReference type="PROSITE" id="PS50928"/>
    </source>
</evidence>
<dbReference type="InterPro" id="IPR035906">
    <property type="entry name" value="MetI-like_sf"/>
</dbReference>
<dbReference type="PANTHER" id="PTHR30193:SF37">
    <property type="entry name" value="INNER MEMBRANE ABC TRANSPORTER PERMEASE PROTEIN YCJO"/>
    <property type="match status" value="1"/>
</dbReference>
<feature type="transmembrane region" description="Helical" evidence="7">
    <location>
        <begin position="189"/>
        <end position="212"/>
    </location>
</feature>
<evidence type="ECO:0000313" key="11">
    <source>
        <dbReference type="Proteomes" id="UP000451860"/>
    </source>
</evidence>
<dbReference type="RefSeq" id="WP_152202940.1">
    <property type="nucleotide sequence ID" value="NZ_VUKF01000020.1"/>
</dbReference>
<keyword evidence="11" id="KW-1185">Reference proteome</keyword>
<name>A0A7J5USA7_9MICO</name>
<proteinExistence type="inferred from homology"/>
<keyword evidence="3" id="KW-1003">Cell membrane</keyword>
<comment type="similarity">
    <text evidence="7">Belongs to the binding-protein-dependent transport system permease family.</text>
</comment>
<dbReference type="Proteomes" id="UP000451860">
    <property type="component" value="Unassembled WGS sequence"/>
</dbReference>
<evidence type="ECO:0000313" key="10">
    <source>
        <dbReference type="EMBL" id="KAE8765198.1"/>
    </source>
</evidence>
<keyword evidence="4 7" id="KW-0812">Transmembrane</keyword>
<dbReference type="GO" id="GO:0005886">
    <property type="term" value="C:plasma membrane"/>
    <property type="evidence" value="ECO:0007669"/>
    <property type="project" value="UniProtKB-SubCell"/>
</dbReference>
<organism evidence="10 11">
    <name type="scientific">Georgenia thermotolerans</name>
    <dbReference type="NCBI Taxonomy" id="527326"/>
    <lineage>
        <taxon>Bacteria</taxon>
        <taxon>Bacillati</taxon>
        <taxon>Actinomycetota</taxon>
        <taxon>Actinomycetes</taxon>
        <taxon>Micrococcales</taxon>
        <taxon>Bogoriellaceae</taxon>
        <taxon>Georgenia</taxon>
    </lineage>
</organism>
<dbReference type="PROSITE" id="PS50928">
    <property type="entry name" value="ABC_TM1"/>
    <property type="match status" value="1"/>
</dbReference>
<dbReference type="Gene3D" id="1.10.3720.10">
    <property type="entry name" value="MetI-like"/>
    <property type="match status" value="1"/>
</dbReference>
<keyword evidence="2 7" id="KW-0813">Transport</keyword>
<evidence type="ECO:0000256" key="6">
    <source>
        <dbReference type="ARBA" id="ARBA00023136"/>
    </source>
</evidence>
<evidence type="ECO:0000256" key="2">
    <source>
        <dbReference type="ARBA" id="ARBA00022448"/>
    </source>
</evidence>
<evidence type="ECO:0000256" key="1">
    <source>
        <dbReference type="ARBA" id="ARBA00004651"/>
    </source>
</evidence>
<accession>A0A7J5USA7</accession>
<comment type="caution">
    <text evidence="10">The sequence shown here is derived from an EMBL/GenBank/DDBJ whole genome shotgun (WGS) entry which is preliminary data.</text>
</comment>
<dbReference type="AlphaFoldDB" id="A0A7J5USA7"/>
<sequence length="327" mass="35688">MTTLLTPARRPSVAPPGAAVEAPPPARRRPRGRRPLGRRRSTWLAFLLLAGPNLLLLLVFTYRPLLLSFYYSTLQWNVGSRTARSVGLGNYAEWWQDPDTPMVLTTTAVFTLATVGGALVLGLGLALVLNRRLAGRGFARSVAFAPYVLSGIAVGMLWLYIFDPRYGLLSVVLGWVGVASPDWYNSSPWALIMLIVVYLWKNLGYVALIYLAGLQAVPRDLLDAAALDGASRARTFRSIVLPLLGPTTFFLVVTLLLSSLQSFDLVQAMTQGGPLGTTTTLMYQIYEEGFVVGRAGYASAVATVLFVILLAITALQLRVTERKVHYA</sequence>
<feature type="domain" description="ABC transmembrane type-1" evidence="9">
    <location>
        <begin position="104"/>
        <end position="316"/>
    </location>
</feature>
<feature type="transmembrane region" description="Helical" evidence="7">
    <location>
        <begin position="43"/>
        <end position="62"/>
    </location>
</feature>
<dbReference type="CDD" id="cd06261">
    <property type="entry name" value="TM_PBP2"/>
    <property type="match status" value="1"/>
</dbReference>
<gene>
    <name evidence="10" type="ORF">GB883_05110</name>
</gene>
<reference evidence="10 11" key="1">
    <citation type="submission" date="2019-10" db="EMBL/GenBank/DDBJ databases">
        <title>Georgenia wutianyii sp. nov. and Georgenia yuyongxinii sp. nov. isolated from plateau pika (Ochotona curzoniae) in the Qinghai-Tibet plateau of China.</title>
        <authorList>
            <person name="Tian Z."/>
        </authorList>
    </citation>
    <scope>NUCLEOTIDE SEQUENCE [LARGE SCALE GENOMIC DNA]</scope>
    <source>
        <strain evidence="10 11">DSM 21501</strain>
    </source>
</reference>
<feature type="transmembrane region" description="Helical" evidence="7">
    <location>
        <begin position="108"/>
        <end position="129"/>
    </location>
</feature>
<dbReference type="InterPro" id="IPR051393">
    <property type="entry name" value="ABC_transporter_permease"/>
</dbReference>
<feature type="transmembrane region" description="Helical" evidence="7">
    <location>
        <begin position="141"/>
        <end position="161"/>
    </location>
</feature>
<evidence type="ECO:0000256" key="3">
    <source>
        <dbReference type="ARBA" id="ARBA00022475"/>
    </source>
</evidence>
<dbReference type="Pfam" id="PF00528">
    <property type="entry name" value="BPD_transp_1"/>
    <property type="match status" value="1"/>
</dbReference>
<feature type="transmembrane region" description="Helical" evidence="7">
    <location>
        <begin position="295"/>
        <end position="315"/>
    </location>
</feature>
<dbReference type="SUPFAM" id="SSF161098">
    <property type="entry name" value="MetI-like"/>
    <property type="match status" value="1"/>
</dbReference>